<reference evidence="2" key="2">
    <citation type="submission" date="2013-12" db="EMBL/GenBank/DDBJ databases">
        <title>Evolution of pathogenesis and genome organization in the Tremellales.</title>
        <authorList>
            <person name="Cuomo C."/>
            <person name="Litvintseva A."/>
            <person name="Heitman J."/>
            <person name="Chen Y."/>
            <person name="Sun S."/>
            <person name="Springer D."/>
            <person name="Dromer F."/>
            <person name="Young S."/>
            <person name="Zeng Q."/>
            <person name="Chapman S."/>
            <person name="Gujja S."/>
            <person name="Saif S."/>
            <person name="Birren B."/>
        </authorList>
    </citation>
    <scope>NUCLEOTIDE SEQUENCE [LARGE SCALE GENOMIC DNA]</scope>
    <source>
        <strain evidence="2">BCC8398</strain>
    </source>
</reference>
<organism evidence="1 2">
    <name type="scientific">Kwoniella heveanensis BCC8398</name>
    <dbReference type="NCBI Taxonomy" id="1296120"/>
    <lineage>
        <taxon>Eukaryota</taxon>
        <taxon>Fungi</taxon>
        <taxon>Dikarya</taxon>
        <taxon>Basidiomycota</taxon>
        <taxon>Agaricomycotina</taxon>
        <taxon>Tremellomycetes</taxon>
        <taxon>Tremellales</taxon>
        <taxon>Cryptococcaceae</taxon>
        <taxon>Kwoniella</taxon>
    </lineage>
</organism>
<accession>A0A1B9H409</accession>
<evidence type="ECO:0000313" key="2">
    <source>
        <dbReference type="Proteomes" id="UP000092666"/>
    </source>
</evidence>
<dbReference type="AlphaFoldDB" id="A0A1B9H409"/>
<gene>
    <name evidence="1" type="ORF">I316_00223</name>
</gene>
<protein>
    <submittedName>
        <fullName evidence="1">Uncharacterized protein</fullName>
    </submittedName>
</protein>
<dbReference type="Proteomes" id="UP000092666">
    <property type="component" value="Unassembled WGS sequence"/>
</dbReference>
<reference evidence="1 2" key="1">
    <citation type="submission" date="2013-07" db="EMBL/GenBank/DDBJ databases">
        <title>The Genome Sequence of Cryptococcus heveanensis BCC8398.</title>
        <authorList>
            <consortium name="The Broad Institute Genome Sequencing Platform"/>
            <person name="Cuomo C."/>
            <person name="Litvintseva A."/>
            <person name="Chen Y."/>
            <person name="Heitman J."/>
            <person name="Sun S."/>
            <person name="Springer D."/>
            <person name="Dromer F."/>
            <person name="Young S.K."/>
            <person name="Zeng Q."/>
            <person name="Gargeya S."/>
            <person name="Fitzgerald M."/>
            <person name="Abouelleil A."/>
            <person name="Alvarado L."/>
            <person name="Berlin A.M."/>
            <person name="Chapman S.B."/>
            <person name="Dewar J."/>
            <person name="Goldberg J."/>
            <person name="Griggs A."/>
            <person name="Gujja S."/>
            <person name="Hansen M."/>
            <person name="Howarth C."/>
            <person name="Imamovic A."/>
            <person name="Larimer J."/>
            <person name="McCowan C."/>
            <person name="Murphy C."/>
            <person name="Pearson M."/>
            <person name="Priest M."/>
            <person name="Roberts A."/>
            <person name="Saif S."/>
            <person name="Shea T."/>
            <person name="Sykes S."/>
            <person name="Wortman J."/>
            <person name="Nusbaum C."/>
            <person name="Birren B."/>
        </authorList>
    </citation>
    <scope>NUCLEOTIDE SEQUENCE [LARGE SCALE GENOMIC DNA]</scope>
    <source>
        <strain evidence="1 2">BCC8398</strain>
    </source>
</reference>
<proteinExistence type="predicted"/>
<dbReference type="EMBL" id="KI669492">
    <property type="protein sequence ID" value="OCF37999.1"/>
    <property type="molecule type" value="Genomic_DNA"/>
</dbReference>
<dbReference type="OrthoDB" id="2559017at2759"/>
<sequence length="139" mass="15480">MSLEIQTIPKTLPHTFDLHPIANYFNKEPIPAGACALIDLPPNVFMDTEEEINLVAASLWVLCVKFDNLAPSERPNTKEGVAKWINRHRDDVIGRLAGKIEPPFHAWTIDMIQKDVGAMLNGILLKTLPAEKDSKAAQK</sequence>
<evidence type="ECO:0000313" key="1">
    <source>
        <dbReference type="EMBL" id="OCF37999.1"/>
    </source>
</evidence>
<name>A0A1B9H409_9TREE</name>
<keyword evidence="2" id="KW-1185">Reference proteome</keyword>